<keyword evidence="4" id="KW-1185">Reference proteome</keyword>
<protein>
    <recommendedName>
        <fullName evidence="2">VWFA domain-containing protein</fullName>
    </recommendedName>
</protein>
<proteinExistence type="predicted"/>
<dbReference type="AlphaFoldDB" id="A0A9X3AER4"/>
<dbReference type="Proteomes" id="UP001141259">
    <property type="component" value="Unassembled WGS sequence"/>
</dbReference>
<dbReference type="Gene3D" id="2.60.40.10">
    <property type="entry name" value="Immunoglobulins"/>
    <property type="match status" value="2"/>
</dbReference>
<dbReference type="SUPFAM" id="SSF53300">
    <property type="entry name" value="vWA-like"/>
    <property type="match status" value="1"/>
</dbReference>
<dbReference type="Pfam" id="PF01345">
    <property type="entry name" value="DUF11"/>
    <property type="match status" value="1"/>
</dbReference>
<sequence>MRARASRVAVVIVVAAALLTSPRVVVAHDVGANLPGGTSIAVSVDTPVNGTVLPPGPVAVAGTASIGVGQPVASTGLVYVLDVSGSTDNPAITGCGGDQNGDEAPDRVLDCEIAAARALNGRAADARTVGGVGAVVFASEGATADVGSDEGDQLVTRPDGGDIVGMLTSLFSEFGGNGGARRHSPRTVGVETNFAAGILKTTTVVSALRDSDLPNQVVAFISDGQSTVEGDLDAALATLPQTASVYTFAVGAASSCDQPGTQGSLAHIAEKARGTCTKVDDIASLPTIVPGVIASRLTSLTLSVDGGPSTAITDVTPAVPHDGPVAVTYRTTTGPLPAGAHRLCVTASGSDGGGAGGVTDCHTVTLDVAPTVSPGGPYTGLQDTAVPIQGSVVDPDGPTSTTAWSVVPGVGVDPAARCVFGNAAALSTTVSCDDDGVYALTLTATDGVTPPVAASTTLTLTNGVPVVSAGGPYSGQEKTPVPITGTAVDPDGPERTSVWTSAPAAGTPATATCSFTNAAALSTVVTCTDVGAYVLTLTVSDGVNQPVAATAALTLSATPEVKGPLSLSAEVAPIPGYVGGDDVVVSYTVRNGSPSVMPSVRITTTFGDVLPAPKAVSPAGCAASGAVCDLGDLQPGQSVQARITVGAGTAVDAEVSATVATTGPDVDPADNTATARVVIREPSVEVAPRIGAQGFVTRAVGKDFPPGAVVRLTWSVGISQTPGEVTVGVDGTLDAQVLVFHRDTLGERELVVTAVSGPAFTPARSNPFLVVPRTVQPHGFVTRG</sequence>
<dbReference type="InterPro" id="IPR013783">
    <property type="entry name" value="Ig-like_fold"/>
</dbReference>
<accession>A0A9X3AER4</accession>
<dbReference type="EMBL" id="JANYMP010000004">
    <property type="protein sequence ID" value="MCS7477632.1"/>
    <property type="molecule type" value="Genomic_DNA"/>
</dbReference>
<dbReference type="PROSITE" id="PS50234">
    <property type="entry name" value="VWFA"/>
    <property type="match status" value="1"/>
</dbReference>
<name>A0A9X3AER4_9PSEU</name>
<reference evidence="3" key="1">
    <citation type="submission" date="2022-08" db="EMBL/GenBank/DDBJ databases">
        <authorList>
            <person name="Tistechok S."/>
            <person name="Samborskyy M."/>
            <person name="Roman I."/>
        </authorList>
    </citation>
    <scope>NUCLEOTIDE SEQUENCE</scope>
    <source>
        <strain evidence="3">DSM 103496</strain>
    </source>
</reference>
<feature type="chain" id="PRO_5040968343" description="VWFA domain-containing protein" evidence="1">
    <location>
        <begin position="28"/>
        <end position="784"/>
    </location>
</feature>
<gene>
    <name evidence="3" type="ORF">NZH93_12265</name>
</gene>
<dbReference type="InterPro" id="IPR036465">
    <property type="entry name" value="vWFA_dom_sf"/>
</dbReference>
<evidence type="ECO:0000313" key="3">
    <source>
        <dbReference type="EMBL" id="MCS7477632.1"/>
    </source>
</evidence>
<comment type="caution">
    <text evidence="3">The sequence shown here is derived from an EMBL/GenBank/DDBJ whole genome shotgun (WGS) entry which is preliminary data.</text>
</comment>
<dbReference type="RefSeq" id="WP_259623126.1">
    <property type="nucleotide sequence ID" value="NZ_JANYMP010000004.1"/>
</dbReference>
<dbReference type="InterPro" id="IPR002035">
    <property type="entry name" value="VWF_A"/>
</dbReference>
<feature type="signal peptide" evidence="1">
    <location>
        <begin position="1"/>
        <end position="27"/>
    </location>
</feature>
<dbReference type="GO" id="GO:0005975">
    <property type="term" value="P:carbohydrate metabolic process"/>
    <property type="evidence" value="ECO:0007669"/>
    <property type="project" value="UniProtKB-ARBA"/>
</dbReference>
<evidence type="ECO:0000256" key="1">
    <source>
        <dbReference type="SAM" id="SignalP"/>
    </source>
</evidence>
<evidence type="ECO:0000259" key="2">
    <source>
        <dbReference type="PROSITE" id="PS50234"/>
    </source>
</evidence>
<evidence type="ECO:0000313" key="4">
    <source>
        <dbReference type="Proteomes" id="UP001141259"/>
    </source>
</evidence>
<dbReference type="Gene3D" id="3.40.50.410">
    <property type="entry name" value="von Willebrand factor, type A domain"/>
    <property type="match status" value="1"/>
</dbReference>
<dbReference type="InterPro" id="IPR001434">
    <property type="entry name" value="OmcB-like_DUF11"/>
</dbReference>
<organism evidence="3 4">
    <name type="scientific">Umezawaea endophytica</name>
    <dbReference type="NCBI Taxonomy" id="1654476"/>
    <lineage>
        <taxon>Bacteria</taxon>
        <taxon>Bacillati</taxon>
        <taxon>Actinomycetota</taxon>
        <taxon>Actinomycetes</taxon>
        <taxon>Pseudonocardiales</taxon>
        <taxon>Pseudonocardiaceae</taxon>
        <taxon>Umezawaea</taxon>
    </lineage>
</organism>
<feature type="domain" description="VWFA" evidence="2">
    <location>
        <begin position="76"/>
        <end position="292"/>
    </location>
</feature>
<keyword evidence="1" id="KW-0732">Signal</keyword>